<keyword evidence="3" id="KW-0732">Signal</keyword>
<evidence type="ECO:0000256" key="1">
    <source>
        <dbReference type="ARBA" id="ARBA00023295"/>
    </source>
</evidence>
<keyword evidence="2" id="KW-0119">Carbohydrate metabolism</keyword>
<sequence length="438" mass="44811">MMTATRPTRSIRSPKRMLTLALALFLTLAGTSVAQATWTAKPSTLSASVAAGTLSVKQSGFSALAHVYLSSPASALSATTPVTVKNNGSVPAQYTLAFAASGGLASAITVQAWVSTVPCPVNVSAAVPGAQNWTPTAPLTGTLAAGASTVYCVSTSITPALRFTSASGSLNATSTLSATVGKNWATTGNSDTATQSLTSMTPLSLAVTTLTDHSLTVSWKAPADASTVAGYQVYRVGTSTPIATVTSLTALSYVDTGLNVGTSYSYYVVAIDSNGNASPATASIGTSTSGISGSAWYKVKIAGTETCIDGEKELTASGTLLIFFGCKATSFDNQAWQFVLGSGTNYTIRAKYVTNRYWDLTGTGNVNADIQTFDGSSSQIWSVVPITGGNGTFTIKNVQTNKCLDNVNTLTAQGDIQVVAKTCIVGSATQAFTLTNVG</sequence>
<dbReference type="Proteomes" id="UP000297608">
    <property type="component" value="Unassembled WGS sequence"/>
</dbReference>
<evidence type="ECO:0000256" key="2">
    <source>
        <dbReference type="ARBA" id="ARBA00023326"/>
    </source>
</evidence>
<protein>
    <recommendedName>
        <fullName evidence="4">Fibronectin type-III domain-containing protein</fullName>
    </recommendedName>
</protein>
<feature type="signal peptide" evidence="3">
    <location>
        <begin position="1"/>
        <end position="36"/>
    </location>
</feature>
<comment type="caution">
    <text evidence="5">The sequence shown here is derived from an EMBL/GenBank/DDBJ whole genome shotgun (WGS) entry which is preliminary data.</text>
</comment>
<dbReference type="EMBL" id="SOFG01000011">
    <property type="protein sequence ID" value="TFB87204.1"/>
    <property type="molecule type" value="Genomic_DNA"/>
</dbReference>
<dbReference type="Pfam" id="PF00652">
    <property type="entry name" value="Ricin_B_lectin"/>
    <property type="match status" value="1"/>
</dbReference>
<dbReference type="Gene3D" id="2.60.40.10">
    <property type="entry name" value="Immunoglobulins"/>
    <property type="match status" value="1"/>
</dbReference>
<keyword evidence="6" id="KW-1185">Reference proteome</keyword>
<dbReference type="PROSITE" id="PS50853">
    <property type="entry name" value="FN3"/>
    <property type="match status" value="1"/>
</dbReference>
<proteinExistence type="predicted"/>
<accession>A0ABY2IC75</accession>
<dbReference type="CDD" id="cd00063">
    <property type="entry name" value="FN3"/>
    <property type="match status" value="1"/>
</dbReference>
<feature type="domain" description="Fibronectin type-III" evidence="4">
    <location>
        <begin position="201"/>
        <end position="291"/>
    </location>
</feature>
<evidence type="ECO:0000256" key="3">
    <source>
        <dbReference type="SAM" id="SignalP"/>
    </source>
</evidence>
<gene>
    <name evidence="5" type="ORF">E3O44_08725</name>
</gene>
<evidence type="ECO:0000259" key="4">
    <source>
        <dbReference type="PROSITE" id="PS50853"/>
    </source>
</evidence>
<dbReference type="PROSITE" id="PS50231">
    <property type="entry name" value="RICIN_B_LECTIN"/>
    <property type="match status" value="1"/>
</dbReference>
<dbReference type="Gene3D" id="2.80.10.50">
    <property type="match status" value="1"/>
</dbReference>
<keyword evidence="1" id="KW-0326">Glycosidase</keyword>
<organism evidence="5 6">
    <name type="scientific">Cryobacterium algoricola</name>
    <dbReference type="NCBI Taxonomy" id="1259183"/>
    <lineage>
        <taxon>Bacteria</taxon>
        <taxon>Bacillati</taxon>
        <taxon>Actinomycetota</taxon>
        <taxon>Actinomycetes</taxon>
        <taxon>Micrococcales</taxon>
        <taxon>Microbacteriaceae</taxon>
        <taxon>Cryobacterium</taxon>
    </lineage>
</organism>
<feature type="chain" id="PRO_5045070409" description="Fibronectin type-III domain-containing protein" evidence="3">
    <location>
        <begin position="37"/>
        <end position="438"/>
    </location>
</feature>
<dbReference type="InterPro" id="IPR000772">
    <property type="entry name" value="Ricin_B_lectin"/>
</dbReference>
<dbReference type="InterPro" id="IPR013783">
    <property type="entry name" value="Ig-like_fold"/>
</dbReference>
<dbReference type="InterPro" id="IPR036116">
    <property type="entry name" value="FN3_sf"/>
</dbReference>
<dbReference type="SUPFAM" id="SSF50370">
    <property type="entry name" value="Ricin B-like lectins"/>
    <property type="match status" value="1"/>
</dbReference>
<dbReference type="Pfam" id="PF00041">
    <property type="entry name" value="fn3"/>
    <property type="match status" value="1"/>
</dbReference>
<dbReference type="SUPFAM" id="SSF49265">
    <property type="entry name" value="Fibronectin type III"/>
    <property type="match status" value="1"/>
</dbReference>
<dbReference type="SMART" id="SM00060">
    <property type="entry name" value="FN3"/>
    <property type="match status" value="1"/>
</dbReference>
<keyword evidence="1" id="KW-0378">Hydrolase</keyword>
<keyword evidence="2" id="KW-0624">Polysaccharide degradation</keyword>
<reference evidence="5 6" key="1">
    <citation type="submission" date="2019-03" db="EMBL/GenBank/DDBJ databases">
        <title>Genomics of glacier-inhabiting Cryobacterium strains.</title>
        <authorList>
            <person name="Liu Q."/>
            <person name="Xin Y.-H."/>
        </authorList>
    </citation>
    <scope>NUCLEOTIDE SEQUENCE [LARGE SCALE GENOMIC DNA]</scope>
    <source>
        <strain evidence="5 6">MDB2-B</strain>
    </source>
</reference>
<dbReference type="InterPro" id="IPR003961">
    <property type="entry name" value="FN3_dom"/>
</dbReference>
<evidence type="ECO:0000313" key="6">
    <source>
        <dbReference type="Proteomes" id="UP000297608"/>
    </source>
</evidence>
<name>A0ABY2IC75_9MICO</name>
<dbReference type="CDD" id="cd00161">
    <property type="entry name" value="beta-trefoil_Ricin-like"/>
    <property type="match status" value="1"/>
</dbReference>
<evidence type="ECO:0000313" key="5">
    <source>
        <dbReference type="EMBL" id="TFB87204.1"/>
    </source>
</evidence>
<dbReference type="InterPro" id="IPR035992">
    <property type="entry name" value="Ricin_B-like_lectins"/>
</dbReference>